<sequence length="304" mass="32778">MPTPLPPFDFDLLRSFVAVADHGGFTRAAARLGRTQSAVSLQIKRLEEALNQQVFIRDRRGIYLTTEGEILLTYARRLLKTADEARVRLLEPDVGGVVRLGTPEDFATLHLPDVLSRFARAHPQVSLEVNCDYTANLLEGYGKGQYDLVLCKREPQGGGAMSAGGSGPEADEAASVWREPLVWAGSERLSLPPEAEVPLVLAPNPDIYRRRAVSALDAAGRHWRTVYTSPSLAGIQAAVRAGLGVTILPKEMVRPGLMMLGPDQGLPELADTEIVLLRAPGTTAKAAGLLAEHITRSLGKPGSH</sequence>
<dbReference type="AlphaFoldDB" id="K9H5A9"/>
<dbReference type="InterPro" id="IPR050176">
    <property type="entry name" value="LTTR"/>
</dbReference>
<evidence type="ECO:0000313" key="7">
    <source>
        <dbReference type="Proteomes" id="UP000009881"/>
    </source>
</evidence>
<dbReference type="PRINTS" id="PR00039">
    <property type="entry name" value="HTHLYSR"/>
</dbReference>
<dbReference type="SUPFAM" id="SSF46785">
    <property type="entry name" value="Winged helix' DNA-binding domain"/>
    <property type="match status" value="1"/>
</dbReference>
<dbReference type="Pfam" id="PF00126">
    <property type="entry name" value="HTH_1"/>
    <property type="match status" value="1"/>
</dbReference>
<evidence type="ECO:0000256" key="3">
    <source>
        <dbReference type="ARBA" id="ARBA00023125"/>
    </source>
</evidence>
<evidence type="ECO:0000256" key="4">
    <source>
        <dbReference type="ARBA" id="ARBA00023163"/>
    </source>
</evidence>
<dbReference type="PATRIC" id="fig|1238182.3.peg.306"/>
<evidence type="ECO:0000256" key="2">
    <source>
        <dbReference type="ARBA" id="ARBA00023015"/>
    </source>
</evidence>
<dbReference type="eggNOG" id="COG0583">
    <property type="taxonomic scope" value="Bacteria"/>
</dbReference>
<comment type="similarity">
    <text evidence="1">Belongs to the LysR transcriptional regulatory family.</text>
</comment>
<keyword evidence="4" id="KW-0804">Transcription</keyword>
<keyword evidence="2" id="KW-0805">Transcription regulation</keyword>
<comment type="caution">
    <text evidence="6">The sequence shown here is derived from an EMBL/GenBank/DDBJ whole genome shotgun (WGS) entry which is preliminary data.</text>
</comment>
<keyword evidence="7" id="KW-1185">Reference proteome</keyword>
<dbReference type="Gene3D" id="1.10.10.10">
    <property type="entry name" value="Winged helix-like DNA-binding domain superfamily/Winged helix DNA-binding domain"/>
    <property type="match status" value="1"/>
</dbReference>
<dbReference type="SUPFAM" id="SSF53850">
    <property type="entry name" value="Periplasmic binding protein-like II"/>
    <property type="match status" value="1"/>
</dbReference>
<dbReference type="Pfam" id="PF03466">
    <property type="entry name" value="LysR_substrate"/>
    <property type="match status" value="1"/>
</dbReference>
<dbReference type="PROSITE" id="PS50931">
    <property type="entry name" value="HTH_LYSR"/>
    <property type="match status" value="1"/>
</dbReference>
<dbReference type="PANTHER" id="PTHR30579:SF7">
    <property type="entry name" value="HTH-TYPE TRANSCRIPTIONAL REGULATOR LRHA-RELATED"/>
    <property type="match status" value="1"/>
</dbReference>
<dbReference type="InterPro" id="IPR036388">
    <property type="entry name" value="WH-like_DNA-bd_sf"/>
</dbReference>
<dbReference type="Gene3D" id="3.40.190.10">
    <property type="entry name" value="Periplasmic binding protein-like II"/>
    <property type="match status" value="2"/>
</dbReference>
<evidence type="ECO:0000256" key="1">
    <source>
        <dbReference type="ARBA" id="ARBA00009437"/>
    </source>
</evidence>
<dbReference type="EMBL" id="ANHY01000003">
    <property type="protein sequence ID" value="EKV32269.1"/>
    <property type="molecule type" value="Genomic_DNA"/>
</dbReference>
<dbReference type="InterPro" id="IPR000847">
    <property type="entry name" value="LysR_HTH_N"/>
</dbReference>
<dbReference type="Proteomes" id="UP000009881">
    <property type="component" value="Unassembled WGS sequence"/>
</dbReference>
<dbReference type="GO" id="GO:0003677">
    <property type="term" value="F:DNA binding"/>
    <property type="evidence" value="ECO:0007669"/>
    <property type="project" value="UniProtKB-KW"/>
</dbReference>
<evidence type="ECO:0000313" key="6">
    <source>
        <dbReference type="EMBL" id="EKV32269.1"/>
    </source>
</evidence>
<dbReference type="FunFam" id="1.10.10.10:FF:000001">
    <property type="entry name" value="LysR family transcriptional regulator"/>
    <property type="match status" value="1"/>
</dbReference>
<organism evidence="6 7">
    <name type="scientific">Caenispirillum salinarum AK4</name>
    <dbReference type="NCBI Taxonomy" id="1238182"/>
    <lineage>
        <taxon>Bacteria</taxon>
        <taxon>Pseudomonadati</taxon>
        <taxon>Pseudomonadota</taxon>
        <taxon>Alphaproteobacteria</taxon>
        <taxon>Rhodospirillales</taxon>
        <taxon>Novispirillaceae</taxon>
        <taxon>Caenispirillum</taxon>
    </lineage>
</organism>
<protein>
    <submittedName>
        <fullName evidence="6">Transcriptional regulator, LysR family</fullName>
    </submittedName>
</protein>
<name>K9H5A9_9PROT</name>
<feature type="domain" description="HTH lysR-type" evidence="5">
    <location>
        <begin position="8"/>
        <end position="65"/>
    </location>
</feature>
<dbReference type="InterPro" id="IPR036390">
    <property type="entry name" value="WH_DNA-bd_sf"/>
</dbReference>
<evidence type="ECO:0000259" key="5">
    <source>
        <dbReference type="PROSITE" id="PS50931"/>
    </source>
</evidence>
<keyword evidence="3" id="KW-0238">DNA-binding</keyword>
<reference evidence="6 7" key="1">
    <citation type="journal article" date="2013" name="Genome Announc.">
        <title>Draft Genome Sequence of an Alphaproteobacterium, Caenispirillum salinarum AK4(T), Isolated from a Solar Saltern.</title>
        <authorList>
            <person name="Khatri I."/>
            <person name="Singh A."/>
            <person name="Korpole S."/>
            <person name="Pinnaka A.K."/>
            <person name="Subramanian S."/>
        </authorList>
    </citation>
    <scope>NUCLEOTIDE SEQUENCE [LARGE SCALE GENOMIC DNA]</scope>
    <source>
        <strain evidence="6 7">AK4</strain>
    </source>
</reference>
<dbReference type="OrthoDB" id="9789529at2"/>
<dbReference type="STRING" id="1238182.C882_2346"/>
<dbReference type="PANTHER" id="PTHR30579">
    <property type="entry name" value="TRANSCRIPTIONAL REGULATOR"/>
    <property type="match status" value="1"/>
</dbReference>
<accession>K9H5A9</accession>
<gene>
    <name evidence="6" type="ORF">C882_2346</name>
</gene>
<proteinExistence type="inferred from homology"/>
<dbReference type="GO" id="GO:0003700">
    <property type="term" value="F:DNA-binding transcription factor activity"/>
    <property type="evidence" value="ECO:0007669"/>
    <property type="project" value="InterPro"/>
</dbReference>
<dbReference type="InterPro" id="IPR005119">
    <property type="entry name" value="LysR_subst-bd"/>
</dbReference>
<dbReference type="RefSeq" id="WP_009538757.1">
    <property type="nucleotide sequence ID" value="NZ_ANHY01000003.1"/>
</dbReference>